<name>A0ABR3GKA4_9PEZI</name>
<comment type="caution">
    <text evidence="3">The sequence shown here is derived from an EMBL/GenBank/DDBJ whole genome shotgun (WGS) entry which is preliminary data.</text>
</comment>
<gene>
    <name evidence="3" type="ORF">Q9L58_004625</name>
</gene>
<dbReference type="Gene3D" id="2.80.10.50">
    <property type="match status" value="1"/>
</dbReference>
<proteinExistence type="predicted"/>
<dbReference type="Pfam" id="PF14200">
    <property type="entry name" value="RicinB_lectin_2"/>
    <property type="match status" value="1"/>
</dbReference>
<dbReference type="EMBL" id="JBBBZM010000051">
    <property type="protein sequence ID" value="KAL0636375.1"/>
    <property type="molecule type" value="Genomic_DNA"/>
</dbReference>
<evidence type="ECO:0000313" key="4">
    <source>
        <dbReference type="Proteomes" id="UP001447188"/>
    </source>
</evidence>
<protein>
    <recommendedName>
        <fullName evidence="2">Ricin B lectin domain-containing protein</fullName>
    </recommendedName>
</protein>
<keyword evidence="4" id="KW-1185">Reference proteome</keyword>
<feature type="domain" description="Ricin B lectin" evidence="2">
    <location>
        <begin position="103"/>
        <end position="186"/>
    </location>
</feature>
<dbReference type="CDD" id="cd00161">
    <property type="entry name" value="beta-trefoil_Ricin-like"/>
    <property type="match status" value="1"/>
</dbReference>
<dbReference type="InterPro" id="IPR000772">
    <property type="entry name" value="Ricin_B_lectin"/>
</dbReference>
<evidence type="ECO:0000259" key="2">
    <source>
        <dbReference type="Pfam" id="PF14200"/>
    </source>
</evidence>
<dbReference type="Proteomes" id="UP001447188">
    <property type="component" value="Unassembled WGS sequence"/>
</dbReference>
<evidence type="ECO:0000256" key="1">
    <source>
        <dbReference type="SAM" id="MobiDB-lite"/>
    </source>
</evidence>
<accession>A0ABR3GKA4</accession>
<dbReference type="SUPFAM" id="SSF50370">
    <property type="entry name" value="Ricin B-like lectins"/>
    <property type="match status" value="2"/>
</dbReference>
<reference evidence="3 4" key="1">
    <citation type="submission" date="2024-02" db="EMBL/GenBank/DDBJ databases">
        <title>Discinaceae phylogenomics.</title>
        <authorList>
            <person name="Dirks A.C."/>
            <person name="James T.Y."/>
        </authorList>
    </citation>
    <scope>NUCLEOTIDE SEQUENCE [LARGE SCALE GENOMIC DNA]</scope>
    <source>
        <strain evidence="3 4">ACD0624</strain>
    </source>
</reference>
<feature type="region of interest" description="Disordered" evidence="1">
    <location>
        <begin position="314"/>
        <end position="340"/>
    </location>
</feature>
<sequence>MSKPVATSLLAGPFVIRNCETSTVVHIQVPDASRQGITSVQAFQQDEGQFKDQQIWWIEPLADYDTKSEKGLVYSITSPGSGKSLEGDPVSGWVYSNDHVGGPWQRWRLQKVTDSDNRDDSYNIINVLNDKVLDIDGINPQPGAWVNIQSSSPDRSHNRWEFVIPIVAFPPGWFHMQIVGTGHLLSHDYGHNHPLLLAPPDSPVESQHRRHWQFQWTLCHSKSFKSNTAGERNSWYIINRLTRAPLNPHFGTMDEKDFASRDDNLAWKLELDSMCNWKITNRTTSCLLQQTEDQGTAGAAVVCSDRKFTQARGRQSWILRPPSRHTDDDTQPPPGYKSAETCYPLRARAQGSICTASPALPE</sequence>
<organism evidence="3 4">
    <name type="scientific">Discina gigas</name>
    <dbReference type="NCBI Taxonomy" id="1032678"/>
    <lineage>
        <taxon>Eukaryota</taxon>
        <taxon>Fungi</taxon>
        <taxon>Dikarya</taxon>
        <taxon>Ascomycota</taxon>
        <taxon>Pezizomycotina</taxon>
        <taxon>Pezizomycetes</taxon>
        <taxon>Pezizales</taxon>
        <taxon>Discinaceae</taxon>
        <taxon>Discina</taxon>
    </lineage>
</organism>
<evidence type="ECO:0000313" key="3">
    <source>
        <dbReference type="EMBL" id="KAL0636375.1"/>
    </source>
</evidence>
<dbReference type="InterPro" id="IPR035992">
    <property type="entry name" value="Ricin_B-like_lectins"/>
</dbReference>